<name>A0A915K0G5_ROMCU</name>
<evidence type="ECO:0000313" key="3">
    <source>
        <dbReference type="WBParaSite" id="nRc.2.0.1.t32276-RA"/>
    </source>
</evidence>
<feature type="compositionally biased region" description="Basic and acidic residues" evidence="1">
    <location>
        <begin position="34"/>
        <end position="50"/>
    </location>
</feature>
<dbReference type="AlphaFoldDB" id="A0A915K0G5"/>
<evidence type="ECO:0000256" key="1">
    <source>
        <dbReference type="SAM" id="MobiDB-lite"/>
    </source>
</evidence>
<dbReference type="WBParaSite" id="nRc.2.0.1.t32276-RA">
    <property type="protein sequence ID" value="nRc.2.0.1.t32276-RA"/>
    <property type="gene ID" value="nRc.2.0.1.g32276"/>
</dbReference>
<feature type="region of interest" description="Disordered" evidence="1">
    <location>
        <begin position="20"/>
        <end position="64"/>
    </location>
</feature>
<proteinExistence type="predicted"/>
<dbReference type="Proteomes" id="UP000887565">
    <property type="component" value="Unplaced"/>
</dbReference>
<sequence length="131" mass="14786">MVPNAFRNIKILMHTTHPKLLTAPKVPKKKKKKQKDEWNKSLEVSDDKDPAIQPRSLVDDPKRPQAAITSAMKSGLTDRLNESLNFLVSPMYKLAIRDCIQFDPDPALPPICHPRSNLPGYPLSLSPFLHP</sequence>
<accession>A0A915K0G5</accession>
<keyword evidence="2" id="KW-1185">Reference proteome</keyword>
<organism evidence="2 3">
    <name type="scientific">Romanomermis culicivorax</name>
    <name type="common">Nematode worm</name>
    <dbReference type="NCBI Taxonomy" id="13658"/>
    <lineage>
        <taxon>Eukaryota</taxon>
        <taxon>Metazoa</taxon>
        <taxon>Ecdysozoa</taxon>
        <taxon>Nematoda</taxon>
        <taxon>Enoplea</taxon>
        <taxon>Dorylaimia</taxon>
        <taxon>Mermithida</taxon>
        <taxon>Mermithoidea</taxon>
        <taxon>Mermithidae</taxon>
        <taxon>Romanomermis</taxon>
    </lineage>
</organism>
<protein>
    <submittedName>
        <fullName evidence="3">Uncharacterized protein</fullName>
    </submittedName>
</protein>
<evidence type="ECO:0000313" key="2">
    <source>
        <dbReference type="Proteomes" id="UP000887565"/>
    </source>
</evidence>
<reference evidence="3" key="1">
    <citation type="submission" date="2022-11" db="UniProtKB">
        <authorList>
            <consortium name="WormBaseParasite"/>
        </authorList>
    </citation>
    <scope>IDENTIFICATION</scope>
</reference>